<dbReference type="Pfam" id="PF00027">
    <property type="entry name" value="cNMP_binding"/>
    <property type="match status" value="1"/>
</dbReference>
<keyword evidence="2" id="KW-0238">DNA-binding</keyword>
<gene>
    <name evidence="6" type="ORF">H9753_03675</name>
</gene>
<dbReference type="GO" id="GO:0003677">
    <property type="term" value="F:DNA binding"/>
    <property type="evidence" value="ECO:0007669"/>
    <property type="project" value="UniProtKB-KW"/>
</dbReference>
<dbReference type="InterPro" id="IPR036390">
    <property type="entry name" value="WH_DNA-bd_sf"/>
</dbReference>
<dbReference type="InterPro" id="IPR036388">
    <property type="entry name" value="WH-like_DNA-bd_sf"/>
</dbReference>
<keyword evidence="3" id="KW-0804">Transcription</keyword>
<reference evidence="6" key="1">
    <citation type="journal article" date="2021" name="PeerJ">
        <title>Extensive microbial diversity within the chicken gut microbiome revealed by metagenomics and culture.</title>
        <authorList>
            <person name="Gilroy R."/>
            <person name="Ravi A."/>
            <person name="Getino M."/>
            <person name="Pursley I."/>
            <person name="Horton D.L."/>
            <person name="Alikhan N.F."/>
            <person name="Baker D."/>
            <person name="Gharbi K."/>
            <person name="Hall N."/>
            <person name="Watson M."/>
            <person name="Adriaenssens E.M."/>
            <person name="Foster-Nyarko E."/>
            <person name="Jarju S."/>
            <person name="Secka A."/>
            <person name="Antonio M."/>
            <person name="Oren A."/>
            <person name="Chaudhuri R.R."/>
            <person name="La Ragione R."/>
            <person name="Hildebrand F."/>
            <person name="Pallen M.J."/>
        </authorList>
    </citation>
    <scope>NUCLEOTIDE SEQUENCE</scope>
    <source>
        <strain evidence="6">ChiBcec2-3848</strain>
    </source>
</reference>
<evidence type="ECO:0000259" key="4">
    <source>
        <dbReference type="PROSITE" id="PS50042"/>
    </source>
</evidence>
<dbReference type="AlphaFoldDB" id="A0A9D2PNC5"/>
<evidence type="ECO:0000313" key="7">
    <source>
        <dbReference type="Proteomes" id="UP000823886"/>
    </source>
</evidence>
<dbReference type="InterPro" id="IPR014710">
    <property type="entry name" value="RmlC-like_jellyroll"/>
</dbReference>
<dbReference type="InterPro" id="IPR012318">
    <property type="entry name" value="HTH_CRP"/>
</dbReference>
<dbReference type="PROSITE" id="PS51063">
    <property type="entry name" value="HTH_CRP_2"/>
    <property type="match status" value="1"/>
</dbReference>
<dbReference type="InterPro" id="IPR018490">
    <property type="entry name" value="cNMP-bd_dom_sf"/>
</dbReference>
<protein>
    <submittedName>
        <fullName evidence="6">Crp/Fnr family transcriptional regulator</fullName>
    </submittedName>
</protein>
<dbReference type="PROSITE" id="PS50042">
    <property type="entry name" value="CNMP_BINDING_3"/>
    <property type="match status" value="1"/>
</dbReference>
<keyword evidence="1" id="KW-0805">Transcription regulation</keyword>
<dbReference type="Pfam" id="PF13545">
    <property type="entry name" value="HTH_Crp_2"/>
    <property type="match status" value="1"/>
</dbReference>
<dbReference type="EMBL" id="DWVZ01000047">
    <property type="protein sequence ID" value="HJC62706.1"/>
    <property type="molecule type" value="Genomic_DNA"/>
</dbReference>
<feature type="domain" description="Cyclic nucleotide-binding" evidence="4">
    <location>
        <begin position="35"/>
        <end position="128"/>
    </location>
</feature>
<comment type="caution">
    <text evidence="6">The sequence shown here is derived from an EMBL/GenBank/DDBJ whole genome shotgun (WGS) entry which is preliminary data.</text>
</comment>
<reference evidence="6" key="2">
    <citation type="submission" date="2021-04" db="EMBL/GenBank/DDBJ databases">
        <authorList>
            <person name="Gilroy R."/>
        </authorList>
    </citation>
    <scope>NUCLEOTIDE SEQUENCE</scope>
    <source>
        <strain evidence="6">ChiBcec2-3848</strain>
    </source>
</reference>
<evidence type="ECO:0000256" key="1">
    <source>
        <dbReference type="ARBA" id="ARBA00023015"/>
    </source>
</evidence>
<dbReference type="InterPro" id="IPR000595">
    <property type="entry name" value="cNMP-bd_dom"/>
</dbReference>
<evidence type="ECO:0000256" key="2">
    <source>
        <dbReference type="ARBA" id="ARBA00023125"/>
    </source>
</evidence>
<dbReference type="Proteomes" id="UP000823886">
    <property type="component" value="Unassembled WGS sequence"/>
</dbReference>
<dbReference type="Gene3D" id="1.10.10.10">
    <property type="entry name" value="Winged helix-like DNA-binding domain superfamily/Winged helix DNA-binding domain"/>
    <property type="match status" value="1"/>
</dbReference>
<evidence type="ECO:0000259" key="5">
    <source>
        <dbReference type="PROSITE" id="PS51063"/>
    </source>
</evidence>
<evidence type="ECO:0000313" key="6">
    <source>
        <dbReference type="EMBL" id="HJC62706.1"/>
    </source>
</evidence>
<dbReference type="SUPFAM" id="SSF46785">
    <property type="entry name" value="Winged helix' DNA-binding domain"/>
    <property type="match status" value="1"/>
</dbReference>
<dbReference type="GO" id="GO:0006355">
    <property type="term" value="P:regulation of DNA-templated transcription"/>
    <property type="evidence" value="ECO:0007669"/>
    <property type="project" value="InterPro"/>
</dbReference>
<organism evidence="6 7">
    <name type="scientific">Candidatus Blautia merdavium</name>
    <dbReference type="NCBI Taxonomy" id="2838494"/>
    <lineage>
        <taxon>Bacteria</taxon>
        <taxon>Bacillati</taxon>
        <taxon>Bacillota</taxon>
        <taxon>Clostridia</taxon>
        <taxon>Lachnospirales</taxon>
        <taxon>Lachnospiraceae</taxon>
        <taxon>Blautia</taxon>
    </lineage>
</organism>
<dbReference type="CDD" id="cd00038">
    <property type="entry name" value="CAP_ED"/>
    <property type="match status" value="1"/>
</dbReference>
<feature type="domain" description="HTH crp-type" evidence="5">
    <location>
        <begin position="158"/>
        <end position="227"/>
    </location>
</feature>
<dbReference type="SMART" id="SM00419">
    <property type="entry name" value="HTH_CRP"/>
    <property type="match status" value="1"/>
</dbReference>
<name>A0A9D2PNC5_9FIRM</name>
<evidence type="ECO:0000256" key="3">
    <source>
        <dbReference type="ARBA" id="ARBA00023163"/>
    </source>
</evidence>
<dbReference type="Gene3D" id="2.60.120.10">
    <property type="entry name" value="Jelly Rolls"/>
    <property type="match status" value="1"/>
</dbReference>
<accession>A0A9D2PNC5</accession>
<sequence>MRKMEFFTKLKLSASVLDSKKEQLYKHFCTAPDWLIECCRVEKLPPDTVFIREGEPVHTIYFILDGVFKAVDYRALGIEYEFAQFSKVYAMGGMEVIMDFRTYRTNLRTLDQCTAITLSKADFEKWLMTDIHAMRYEAKMMGEYLLEQGRLAREYLFLPGAIRLAKVLVQRYEKKAKNGVLTAEMSRQNMANETGFSIKTVSRAIRTLVEEDLITKNDKQIRISYEQYLRLKQMVEEIVAPATDEQDRYK</sequence>
<dbReference type="SUPFAM" id="SSF51206">
    <property type="entry name" value="cAMP-binding domain-like"/>
    <property type="match status" value="1"/>
</dbReference>
<proteinExistence type="predicted"/>